<feature type="coiled-coil region" evidence="1">
    <location>
        <begin position="30"/>
        <end position="57"/>
    </location>
</feature>
<dbReference type="Proteomes" id="UP000324176">
    <property type="component" value="Unassembled WGS sequence"/>
</dbReference>
<dbReference type="EMBL" id="VNHT01000010">
    <property type="protein sequence ID" value="TYP91288.1"/>
    <property type="molecule type" value="Genomic_DNA"/>
</dbReference>
<dbReference type="PATRIC" id="fig|44574.3.peg.4111"/>
<evidence type="ECO:0000313" key="3">
    <source>
        <dbReference type="EMBL" id="TYP91288.1"/>
    </source>
</evidence>
<evidence type="ECO:0000313" key="5">
    <source>
        <dbReference type="Proteomes" id="UP000324176"/>
    </source>
</evidence>
<keyword evidence="4" id="KW-1185">Reference proteome</keyword>
<dbReference type="Proteomes" id="UP000034156">
    <property type="component" value="Chromosome"/>
</dbReference>
<dbReference type="AlphaFoldDB" id="A0A0F7KJ64"/>
<keyword evidence="1" id="KW-0175">Coiled coil</keyword>
<reference evidence="3 5" key="3">
    <citation type="submission" date="2019-07" db="EMBL/GenBank/DDBJ databases">
        <title>Active sludge and wastewater microbial communities from Klosterneuburg, Austria.</title>
        <authorList>
            <person name="Wagner M."/>
        </authorList>
    </citation>
    <scope>NUCLEOTIDE SEQUENCE [LARGE SCALE GENOMIC DNA]</scope>
    <source>
        <strain evidence="3 5">Nm2</strain>
    </source>
</reference>
<reference evidence="2 4" key="2">
    <citation type="journal article" date="2016" name="Genome Announc.">
        <title>Genome Sequence of Nitrosomonas communis Strain Nm2, a Mesophilic Ammonia-Oxidizing Bacterium Isolated from Mediterranean Soil.</title>
        <authorList>
            <person name="Kozlowski J.A."/>
            <person name="Kits K.D."/>
            <person name="Stein L.Y."/>
        </authorList>
    </citation>
    <scope>NUCLEOTIDE SEQUENCE [LARGE SCALE GENOMIC DNA]</scope>
    <source>
        <strain evidence="2 4">Nm2</strain>
    </source>
</reference>
<dbReference type="OrthoDB" id="1433389at2"/>
<evidence type="ECO:0000313" key="2">
    <source>
        <dbReference type="EMBL" id="AKH39143.1"/>
    </source>
</evidence>
<accession>A0A0F7KJ64</accession>
<proteinExistence type="predicted"/>
<dbReference type="RefSeq" id="WP_046851167.1">
    <property type="nucleotide sequence ID" value="NZ_CP011451.1"/>
</dbReference>
<dbReference type="Pfam" id="PF11351">
    <property type="entry name" value="GTA_holin_3TM"/>
    <property type="match status" value="1"/>
</dbReference>
<evidence type="ECO:0000256" key="1">
    <source>
        <dbReference type="SAM" id="Coils"/>
    </source>
</evidence>
<gene>
    <name evidence="2" type="ORF">AAW31_17070</name>
    <name evidence="3" type="ORF">BCL69_101059</name>
</gene>
<dbReference type="EMBL" id="CP011451">
    <property type="protein sequence ID" value="AKH39143.1"/>
    <property type="molecule type" value="Genomic_DNA"/>
</dbReference>
<evidence type="ECO:0000313" key="4">
    <source>
        <dbReference type="Proteomes" id="UP000034156"/>
    </source>
</evidence>
<organism evidence="2 4">
    <name type="scientific">Nitrosomonas communis</name>
    <dbReference type="NCBI Taxonomy" id="44574"/>
    <lineage>
        <taxon>Bacteria</taxon>
        <taxon>Pseudomonadati</taxon>
        <taxon>Pseudomonadota</taxon>
        <taxon>Betaproteobacteria</taxon>
        <taxon>Nitrosomonadales</taxon>
        <taxon>Nitrosomonadaceae</taxon>
        <taxon>Nitrosomonas</taxon>
    </lineage>
</organism>
<protein>
    <submittedName>
        <fullName evidence="3">Holin (3TMs family)</fullName>
    </submittedName>
</protein>
<name>A0A0F7KJ64_9PROT</name>
<dbReference type="InterPro" id="IPR021497">
    <property type="entry name" value="GTA_holin_3TM"/>
</dbReference>
<sequence>MWQLLFPAITPIINKVLDLIPNENERARAREQLEGDLQKAINQAAADQREINKVEAAHSSVFVAGWRPGIGWVCVLGRAWVFFIQPVATWSIHVFNLPVESLPSIQTDYLMELVLAMLGLSVTRTWEKAKGVAR</sequence>
<reference evidence="4" key="1">
    <citation type="submission" date="2015-05" db="EMBL/GenBank/DDBJ databases">
        <title>Draft genome of Nitrosomonas communis strain Nm2.</title>
        <authorList>
            <person name="Kozlowski J.A."/>
            <person name="Kits K.D."/>
            <person name="Stein L.Y."/>
        </authorList>
    </citation>
    <scope>NUCLEOTIDE SEQUENCE [LARGE SCALE GENOMIC DNA]</scope>
    <source>
        <strain evidence="4">Nm2</strain>
    </source>
</reference>
<dbReference type="KEGG" id="nco:AAW31_17070"/>